<dbReference type="EMBL" id="JBHLTP010000022">
    <property type="protein sequence ID" value="MFC0525812.1"/>
    <property type="molecule type" value="Genomic_DNA"/>
</dbReference>
<accession>A0ABV6LU34</accession>
<evidence type="ECO:0000313" key="2">
    <source>
        <dbReference type="Proteomes" id="UP001589836"/>
    </source>
</evidence>
<reference evidence="1 2" key="1">
    <citation type="submission" date="2024-09" db="EMBL/GenBank/DDBJ databases">
        <authorList>
            <person name="Sun Q."/>
            <person name="Mori K."/>
        </authorList>
    </citation>
    <scope>NUCLEOTIDE SEQUENCE [LARGE SCALE GENOMIC DNA]</scope>
    <source>
        <strain evidence="1 2">NCAIM B.02529</strain>
    </source>
</reference>
<sequence>MLKVELDIEELQSLINDAVDKAIERHGLKDKLPPVLTRKQFMELTGIGDSKCAELFNREDFPVIREFGYPRVITEKLFEWMEYHTNSVEVKQWQSWNLIS</sequence>
<dbReference type="Proteomes" id="UP001589836">
    <property type="component" value="Unassembled WGS sequence"/>
</dbReference>
<name>A0ABV6LU34_9BACI</name>
<proteinExistence type="predicted"/>
<comment type="caution">
    <text evidence="1">The sequence shown here is derived from an EMBL/GenBank/DDBJ whole genome shotgun (WGS) entry which is preliminary data.</text>
</comment>
<keyword evidence="2" id="KW-1185">Reference proteome</keyword>
<organism evidence="1 2">
    <name type="scientific">Pontibacillus salicampi</name>
    <dbReference type="NCBI Taxonomy" id="1449801"/>
    <lineage>
        <taxon>Bacteria</taxon>
        <taxon>Bacillati</taxon>
        <taxon>Bacillota</taxon>
        <taxon>Bacilli</taxon>
        <taxon>Bacillales</taxon>
        <taxon>Bacillaceae</taxon>
        <taxon>Pontibacillus</taxon>
    </lineage>
</organism>
<dbReference type="RefSeq" id="WP_377351535.1">
    <property type="nucleotide sequence ID" value="NZ_JBHLTP010000022.1"/>
</dbReference>
<keyword evidence="1" id="KW-0238">DNA-binding</keyword>
<protein>
    <submittedName>
        <fullName evidence="1">DNA-binding protein</fullName>
    </submittedName>
</protein>
<gene>
    <name evidence="1" type="ORF">ACFFGV_19730</name>
</gene>
<dbReference type="GO" id="GO:0003677">
    <property type="term" value="F:DNA binding"/>
    <property type="evidence" value="ECO:0007669"/>
    <property type="project" value="UniProtKB-KW"/>
</dbReference>
<evidence type="ECO:0000313" key="1">
    <source>
        <dbReference type="EMBL" id="MFC0525812.1"/>
    </source>
</evidence>